<feature type="modified residue" description="N6-(pyridoxal phosphate)lysine" evidence="8">
    <location>
        <position position="214"/>
    </location>
</feature>
<dbReference type="SUPFAM" id="SSF56752">
    <property type="entry name" value="D-aminoacid aminotransferase-like PLP-dependent enzymes"/>
    <property type="match status" value="1"/>
</dbReference>
<dbReference type="AlphaFoldDB" id="A0A5C3M259"/>
<dbReference type="InterPro" id="IPR043131">
    <property type="entry name" value="BCAT-like_N"/>
</dbReference>
<dbReference type="PANTHER" id="PTHR11825">
    <property type="entry name" value="SUBGROUP IIII AMINOTRANSFERASE"/>
    <property type="match status" value="1"/>
</dbReference>
<comment type="catalytic activity">
    <reaction evidence="11">
        <text>L-leucine + 2-oxoglutarate = 4-methyl-2-oxopentanoate + L-glutamate</text>
        <dbReference type="Rhea" id="RHEA:18321"/>
        <dbReference type="ChEBI" id="CHEBI:16810"/>
        <dbReference type="ChEBI" id="CHEBI:17865"/>
        <dbReference type="ChEBI" id="CHEBI:29985"/>
        <dbReference type="ChEBI" id="CHEBI:57427"/>
        <dbReference type="EC" id="2.6.1.42"/>
    </reaction>
</comment>
<evidence type="ECO:0000256" key="9">
    <source>
        <dbReference type="RuleBase" id="RU004106"/>
    </source>
</evidence>
<evidence type="ECO:0000256" key="11">
    <source>
        <dbReference type="RuleBase" id="RU004517"/>
    </source>
</evidence>
<dbReference type="NCBIfam" id="TIGR01123">
    <property type="entry name" value="ilvE_II"/>
    <property type="match status" value="1"/>
</dbReference>
<keyword evidence="3 11" id="KW-0032">Aminotransferase</keyword>
<dbReference type="FunFam" id="3.30.470.10:FF:000002">
    <property type="entry name" value="Branched-chain-amino-acid aminotransferase"/>
    <property type="match status" value="1"/>
</dbReference>
<evidence type="ECO:0000256" key="5">
    <source>
        <dbReference type="ARBA" id="ARBA00022679"/>
    </source>
</evidence>
<dbReference type="Proteomes" id="UP000308652">
    <property type="component" value="Unassembled WGS sequence"/>
</dbReference>
<dbReference type="GO" id="GO:0005739">
    <property type="term" value="C:mitochondrion"/>
    <property type="evidence" value="ECO:0007669"/>
    <property type="project" value="TreeGrafter"/>
</dbReference>
<proteinExistence type="inferred from homology"/>
<evidence type="ECO:0000256" key="6">
    <source>
        <dbReference type="ARBA" id="ARBA00022898"/>
    </source>
</evidence>
<evidence type="ECO:0000256" key="2">
    <source>
        <dbReference type="ARBA" id="ARBA00009320"/>
    </source>
</evidence>
<evidence type="ECO:0000256" key="8">
    <source>
        <dbReference type="PIRSR" id="PIRSR006468-1"/>
    </source>
</evidence>
<dbReference type="InterPro" id="IPR001544">
    <property type="entry name" value="Aminotrans_IV"/>
</dbReference>
<sequence>MAVTQTQNTNGEAHPAELNASKLVINLANELKPLPAPESLAFGETKTDHMLIVNYDPVTGWSTPEIKPYGPLILDPASSCFQYCPNVFEGMKAYAGPDGKPRLFRPQKNMERLTRSAERVALPPFDTNELLKLIQRLVAVESRWIPSQPGYSLYIRPTVIGTRAALGVAASDSACLYVIVSPTGPYFRGGTRPISLLAVGEHARSWPGGTGGHKLGLNYAPGFMPQRLAAKLGYEQILWLLGDDKKITEVGAMNVFVAIKRDDGDLDVLTPPLDGTILPGLTRASCIALTEAHNTGRLVLPGISPSQKLHTAECPVTMAEIVAWSEQGRLVEAFGVGTAVVVAPIGRIGFEGKDIILPIYEAGLGPLGKGLWETLTAIQVGKLEYDDWSVKCE</sequence>
<comment type="similarity">
    <text evidence="2 9">Belongs to the class-IV pyridoxal-phosphate-dependent aminotransferase family.</text>
</comment>
<dbReference type="InterPro" id="IPR036038">
    <property type="entry name" value="Aminotransferase-like"/>
</dbReference>
<dbReference type="GO" id="GO:0009099">
    <property type="term" value="P:L-valine biosynthetic process"/>
    <property type="evidence" value="ECO:0007669"/>
    <property type="project" value="TreeGrafter"/>
</dbReference>
<dbReference type="STRING" id="68775.A0A5C3M259"/>
<dbReference type="GO" id="GO:0052656">
    <property type="term" value="F:L-isoleucine-2-oxoglutarate transaminase activity"/>
    <property type="evidence" value="ECO:0007669"/>
    <property type="project" value="RHEA"/>
</dbReference>
<organism evidence="12 13">
    <name type="scientific">Crucibulum laeve</name>
    <dbReference type="NCBI Taxonomy" id="68775"/>
    <lineage>
        <taxon>Eukaryota</taxon>
        <taxon>Fungi</taxon>
        <taxon>Dikarya</taxon>
        <taxon>Basidiomycota</taxon>
        <taxon>Agaricomycotina</taxon>
        <taxon>Agaricomycetes</taxon>
        <taxon>Agaricomycetidae</taxon>
        <taxon>Agaricales</taxon>
        <taxon>Agaricineae</taxon>
        <taxon>Nidulariaceae</taxon>
        <taxon>Crucibulum</taxon>
    </lineage>
</organism>
<comment type="cofactor">
    <cofactor evidence="1 10">
        <name>pyridoxal 5'-phosphate</name>
        <dbReference type="ChEBI" id="CHEBI:597326"/>
    </cofactor>
</comment>
<evidence type="ECO:0000256" key="3">
    <source>
        <dbReference type="ARBA" id="ARBA00022576"/>
    </source>
</evidence>
<keyword evidence="7 11" id="KW-0100">Branched-chain amino acid biosynthesis</keyword>
<dbReference type="InterPro" id="IPR043132">
    <property type="entry name" value="BCAT-like_C"/>
</dbReference>
<dbReference type="Gene3D" id="3.30.470.10">
    <property type="match status" value="1"/>
</dbReference>
<accession>A0A5C3M259</accession>
<protein>
    <recommendedName>
        <fullName evidence="11">Branched-chain-amino-acid aminotransferase</fullName>
        <ecNumber evidence="11">2.6.1.42</ecNumber>
    </recommendedName>
</protein>
<keyword evidence="5 11" id="KW-0808">Transferase</keyword>
<dbReference type="PANTHER" id="PTHR11825:SF44">
    <property type="entry name" value="BRANCHED-CHAIN-AMINO-ACID AMINOTRANSFERASE"/>
    <property type="match status" value="1"/>
</dbReference>
<dbReference type="Pfam" id="PF01063">
    <property type="entry name" value="Aminotran_4"/>
    <property type="match status" value="1"/>
</dbReference>
<dbReference type="EMBL" id="ML213602">
    <property type="protein sequence ID" value="TFK38803.1"/>
    <property type="molecule type" value="Genomic_DNA"/>
</dbReference>
<evidence type="ECO:0000256" key="7">
    <source>
        <dbReference type="ARBA" id="ARBA00023304"/>
    </source>
</evidence>
<evidence type="ECO:0000313" key="13">
    <source>
        <dbReference type="Proteomes" id="UP000308652"/>
    </source>
</evidence>
<dbReference type="GO" id="GO:0052655">
    <property type="term" value="F:L-valine-2-oxoglutarate transaminase activity"/>
    <property type="evidence" value="ECO:0007669"/>
    <property type="project" value="RHEA"/>
</dbReference>
<comment type="catalytic activity">
    <reaction evidence="11">
        <text>L-valine + 2-oxoglutarate = 3-methyl-2-oxobutanoate + L-glutamate</text>
        <dbReference type="Rhea" id="RHEA:24813"/>
        <dbReference type="ChEBI" id="CHEBI:11851"/>
        <dbReference type="ChEBI" id="CHEBI:16810"/>
        <dbReference type="ChEBI" id="CHEBI:29985"/>
        <dbReference type="ChEBI" id="CHEBI:57762"/>
        <dbReference type="EC" id="2.6.1.42"/>
    </reaction>
</comment>
<dbReference type="EC" id="2.6.1.42" evidence="11"/>
<keyword evidence="6 10" id="KW-0663">Pyridoxal phosphate</keyword>
<dbReference type="InterPro" id="IPR033939">
    <property type="entry name" value="BCAT_family"/>
</dbReference>
<dbReference type="Gene3D" id="3.20.10.10">
    <property type="entry name" value="D-amino Acid Aminotransferase, subunit A, domain 2"/>
    <property type="match status" value="1"/>
</dbReference>
<dbReference type="PROSITE" id="PS00770">
    <property type="entry name" value="AA_TRANSFER_CLASS_4"/>
    <property type="match status" value="1"/>
</dbReference>
<dbReference type="InterPro" id="IPR018300">
    <property type="entry name" value="Aminotrans_IV_CS"/>
</dbReference>
<dbReference type="InterPro" id="IPR005786">
    <property type="entry name" value="B_amino_transII"/>
</dbReference>
<keyword evidence="4 11" id="KW-0028">Amino-acid biosynthesis</keyword>
<evidence type="ECO:0000256" key="10">
    <source>
        <dbReference type="RuleBase" id="RU004516"/>
    </source>
</evidence>
<gene>
    <name evidence="12" type="ORF">BDQ12DRAFT_101819</name>
</gene>
<evidence type="ECO:0000313" key="12">
    <source>
        <dbReference type="EMBL" id="TFK38803.1"/>
    </source>
</evidence>
<keyword evidence="13" id="KW-1185">Reference proteome</keyword>
<dbReference type="CDD" id="cd01557">
    <property type="entry name" value="BCAT_beta_family"/>
    <property type="match status" value="1"/>
</dbReference>
<dbReference type="NCBIfam" id="NF009897">
    <property type="entry name" value="PRK13357.1"/>
    <property type="match status" value="1"/>
</dbReference>
<evidence type="ECO:0000256" key="4">
    <source>
        <dbReference type="ARBA" id="ARBA00022605"/>
    </source>
</evidence>
<dbReference type="PIRSF" id="PIRSF006468">
    <property type="entry name" value="BCAT1"/>
    <property type="match status" value="1"/>
</dbReference>
<dbReference type="GO" id="GO:0009098">
    <property type="term" value="P:L-leucine biosynthetic process"/>
    <property type="evidence" value="ECO:0007669"/>
    <property type="project" value="TreeGrafter"/>
</dbReference>
<dbReference type="GO" id="GO:0052654">
    <property type="term" value="F:L-leucine-2-oxoglutarate transaminase activity"/>
    <property type="evidence" value="ECO:0007669"/>
    <property type="project" value="RHEA"/>
</dbReference>
<name>A0A5C3M259_9AGAR</name>
<evidence type="ECO:0000256" key="1">
    <source>
        <dbReference type="ARBA" id="ARBA00001933"/>
    </source>
</evidence>
<reference evidence="12 13" key="1">
    <citation type="journal article" date="2019" name="Nat. Ecol. Evol.">
        <title>Megaphylogeny resolves global patterns of mushroom evolution.</title>
        <authorList>
            <person name="Varga T."/>
            <person name="Krizsan K."/>
            <person name="Foldi C."/>
            <person name="Dima B."/>
            <person name="Sanchez-Garcia M."/>
            <person name="Sanchez-Ramirez S."/>
            <person name="Szollosi G.J."/>
            <person name="Szarkandi J.G."/>
            <person name="Papp V."/>
            <person name="Albert L."/>
            <person name="Andreopoulos W."/>
            <person name="Angelini C."/>
            <person name="Antonin V."/>
            <person name="Barry K.W."/>
            <person name="Bougher N.L."/>
            <person name="Buchanan P."/>
            <person name="Buyck B."/>
            <person name="Bense V."/>
            <person name="Catcheside P."/>
            <person name="Chovatia M."/>
            <person name="Cooper J."/>
            <person name="Damon W."/>
            <person name="Desjardin D."/>
            <person name="Finy P."/>
            <person name="Geml J."/>
            <person name="Haridas S."/>
            <person name="Hughes K."/>
            <person name="Justo A."/>
            <person name="Karasinski D."/>
            <person name="Kautmanova I."/>
            <person name="Kiss B."/>
            <person name="Kocsube S."/>
            <person name="Kotiranta H."/>
            <person name="LaButti K.M."/>
            <person name="Lechner B.E."/>
            <person name="Liimatainen K."/>
            <person name="Lipzen A."/>
            <person name="Lukacs Z."/>
            <person name="Mihaltcheva S."/>
            <person name="Morgado L.N."/>
            <person name="Niskanen T."/>
            <person name="Noordeloos M.E."/>
            <person name="Ohm R.A."/>
            <person name="Ortiz-Santana B."/>
            <person name="Ovrebo C."/>
            <person name="Racz N."/>
            <person name="Riley R."/>
            <person name="Savchenko A."/>
            <person name="Shiryaev A."/>
            <person name="Soop K."/>
            <person name="Spirin V."/>
            <person name="Szebenyi C."/>
            <person name="Tomsovsky M."/>
            <person name="Tulloss R.E."/>
            <person name="Uehling J."/>
            <person name="Grigoriev I.V."/>
            <person name="Vagvolgyi C."/>
            <person name="Papp T."/>
            <person name="Martin F.M."/>
            <person name="Miettinen O."/>
            <person name="Hibbett D.S."/>
            <person name="Nagy L.G."/>
        </authorList>
    </citation>
    <scope>NUCLEOTIDE SEQUENCE [LARGE SCALE GENOMIC DNA]</scope>
    <source>
        <strain evidence="12 13">CBS 166.37</strain>
    </source>
</reference>
<dbReference type="OrthoDB" id="1732691at2759"/>
<comment type="catalytic activity">
    <reaction evidence="11">
        <text>L-isoleucine + 2-oxoglutarate = (S)-3-methyl-2-oxopentanoate + L-glutamate</text>
        <dbReference type="Rhea" id="RHEA:24801"/>
        <dbReference type="ChEBI" id="CHEBI:16810"/>
        <dbReference type="ChEBI" id="CHEBI:29985"/>
        <dbReference type="ChEBI" id="CHEBI:35146"/>
        <dbReference type="ChEBI" id="CHEBI:58045"/>
        <dbReference type="EC" id="2.6.1.42"/>
    </reaction>
</comment>